<feature type="domain" description="Protein kinase" evidence="7">
    <location>
        <begin position="52"/>
        <end position="390"/>
    </location>
</feature>
<protein>
    <recommendedName>
        <fullName evidence="7">Protein kinase domain-containing protein</fullName>
    </recommendedName>
</protein>
<dbReference type="InterPro" id="IPR000719">
    <property type="entry name" value="Prot_kinase_dom"/>
</dbReference>
<dbReference type="Proteomes" id="UP000054279">
    <property type="component" value="Unassembled WGS sequence"/>
</dbReference>
<dbReference type="EMBL" id="KN837272">
    <property type="protein sequence ID" value="KIJ29903.1"/>
    <property type="molecule type" value="Genomic_DNA"/>
</dbReference>
<dbReference type="GO" id="GO:0005524">
    <property type="term" value="F:ATP binding"/>
    <property type="evidence" value="ECO:0007669"/>
    <property type="project" value="UniProtKB-KW"/>
</dbReference>
<dbReference type="SMART" id="SM00220">
    <property type="entry name" value="S_TKc"/>
    <property type="match status" value="1"/>
</dbReference>
<evidence type="ECO:0000313" key="9">
    <source>
        <dbReference type="Proteomes" id="UP000054279"/>
    </source>
</evidence>
<gene>
    <name evidence="8" type="ORF">M422DRAFT_214732</name>
</gene>
<keyword evidence="6" id="KW-0067">ATP-binding</keyword>
<sequence length="390" mass="45972">MSIEGGPILTKEDLEKEIDEGLKTEDARDHRKLNPVERFWAKLQPWFESRGYMLRPRYRPGWVPSWEETDERASLDIEDWISVNTAKTMDAVRIRDNYPVMLKAIWTHVHPYEVEIAQYLSSQELRSDPTNHCVPVLDVLHCSTYQNLTFIVMPLLRWFENPRMATVGEAVDFFRQLFEGLQFIHKHHIAHRDCAAQNIRMDASAMYPKGFHAQRPWVLPEPGLPVAPWYHRTERPPKYYLIDFGISRRYNPGNGEPLEPVILGGDRTVPEFQGEGKYSPWNPFPTDIYYIGNVIKIDYLERYTNFKFMQELVDDMRQEDPSKRPTIDEVVNRMEGIIRSLSMFKLRSYLIERDMTPAEKCQDIAGNFFRQIFWVVRLLPAIPSYRKKKS</sequence>
<evidence type="ECO:0000256" key="1">
    <source>
        <dbReference type="ARBA" id="ARBA00010791"/>
    </source>
</evidence>
<keyword evidence="5" id="KW-0418">Kinase</keyword>
<evidence type="ECO:0000256" key="5">
    <source>
        <dbReference type="ARBA" id="ARBA00022777"/>
    </source>
</evidence>
<keyword evidence="9" id="KW-1185">Reference proteome</keyword>
<dbReference type="GO" id="GO:0005737">
    <property type="term" value="C:cytoplasm"/>
    <property type="evidence" value="ECO:0007669"/>
    <property type="project" value="TreeGrafter"/>
</dbReference>
<evidence type="ECO:0000256" key="6">
    <source>
        <dbReference type="ARBA" id="ARBA00022840"/>
    </source>
</evidence>
<name>A0A0C9TJU6_SPHS4</name>
<reference evidence="8 9" key="1">
    <citation type="submission" date="2014-06" db="EMBL/GenBank/DDBJ databases">
        <title>Evolutionary Origins and Diversification of the Mycorrhizal Mutualists.</title>
        <authorList>
            <consortium name="DOE Joint Genome Institute"/>
            <consortium name="Mycorrhizal Genomics Consortium"/>
            <person name="Kohler A."/>
            <person name="Kuo A."/>
            <person name="Nagy L.G."/>
            <person name="Floudas D."/>
            <person name="Copeland A."/>
            <person name="Barry K.W."/>
            <person name="Cichocki N."/>
            <person name="Veneault-Fourrey C."/>
            <person name="LaButti K."/>
            <person name="Lindquist E.A."/>
            <person name="Lipzen A."/>
            <person name="Lundell T."/>
            <person name="Morin E."/>
            <person name="Murat C."/>
            <person name="Riley R."/>
            <person name="Ohm R."/>
            <person name="Sun H."/>
            <person name="Tunlid A."/>
            <person name="Henrissat B."/>
            <person name="Grigoriev I.V."/>
            <person name="Hibbett D.S."/>
            <person name="Martin F."/>
        </authorList>
    </citation>
    <scope>NUCLEOTIDE SEQUENCE [LARGE SCALE GENOMIC DNA]</scope>
    <source>
        <strain evidence="8 9">SS14</strain>
    </source>
</reference>
<dbReference type="PANTHER" id="PTHR24346">
    <property type="entry name" value="MAP/MICROTUBULE AFFINITY-REGULATING KINASE"/>
    <property type="match status" value="1"/>
</dbReference>
<evidence type="ECO:0000256" key="2">
    <source>
        <dbReference type="ARBA" id="ARBA00022527"/>
    </source>
</evidence>
<dbReference type="OrthoDB" id="5987198at2759"/>
<dbReference type="AlphaFoldDB" id="A0A0C9TJU6"/>
<keyword evidence="2" id="KW-0723">Serine/threonine-protein kinase</keyword>
<dbReference type="GO" id="GO:0004674">
    <property type="term" value="F:protein serine/threonine kinase activity"/>
    <property type="evidence" value="ECO:0007669"/>
    <property type="project" value="UniProtKB-KW"/>
</dbReference>
<evidence type="ECO:0000256" key="3">
    <source>
        <dbReference type="ARBA" id="ARBA00022679"/>
    </source>
</evidence>
<dbReference type="SUPFAM" id="SSF56112">
    <property type="entry name" value="Protein kinase-like (PK-like)"/>
    <property type="match status" value="1"/>
</dbReference>
<accession>A0A0C9TJU6</accession>
<keyword evidence="4" id="KW-0547">Nucleotide-binding</keyword>
<dbReference type="PANTHER" id="PTHR24346:SF82">
    <property type="entry name" value="KP78A-RELATED"/>
    <property type="match status" value="1"/>
</dbReference>
<dbReference type="PROSITE" id="PS50011">
    <property type="entry name" value="PROTEIN_KINASE_DOM"/>
    <property type="match status" value="1"/>
</dbReference>
<evidence type="ECO:0000259" key="7">
    <source>
        <dbReference type="PROSITE" id="PS50011"/>
    </source>
</evidence>
<proteinExistence type="inferred from homology"/>
<dbReference type="Gene3D" id="1.10.510.10">
    <property type="entry name" value="Transferase(Phosphotransferase) domain 1"/>
    <property type="match status" value="1"/>
</dbReference>
<comment type="similarity">
    <text evidence="1">Belongs to the protein kinase superfamily. CAMK Ser/Thr protein kinase family. NIM1 subfamily.</text>
</comment>
<keyword evidence="3" id="KW-0808">Transferase</keyword>
<evidence type="ECO:0000256" key="4">
    <source>
        <dbReference type="ARBA" id="ARBA00022741"/>
    </source>
</evidence>
<dbReference type="InterPro" id="IPR011009">
    <property type="entry name" value="Kinase-like_dom_sf"/>
</dbReference>
<organism evidence="8 9">
    <name type="scientific">Sphaerobolus stellatus (strain SS14)</name>
    <dbReference type="NCBI Taxonomy" id="990650"/>
    <lineage>
        <taxon>Eukaryota</taxon>
        <taxon>Fungi</taxon>
        <taxon>Dikarya</taxon>
        <taxon>Basidiomycota</taxon>
        <taxon>Agaricomycotina</taxon>
        <taxon>Agaricomycetes</taxon>
        <taxon>Phallomycetidae</taxon>
        <taxon>Geastrales</taxon>
        <taxon>Sphaerobolaceae</taxon>
        <taxon>Sphaerobolus</taxon>
    </lineage>
</organism>
<evidence type="ECO:0000313" key="8">
    <source>
        <dbReference type="EMBL" id="KIJ29903.1"/>
    </source>
</evidence>
<dbReference type="HOGENOM" id="CLU_044121_2_1_1"/>
<dbReference type="GO" id="GO:0035556">
    <property type="term" value="P:intracellular signal transduction"/>
    <property type="evidence" value="ECO:0007669"/>
    <property type="project" value="TreeGrafter"/>
</dbReference>